<reference evidence="1 2" key="1">
    <citation type="submission" date="2014-08" db="EMBL/GenBank/DDBJ databases">
        <authorList>
            <person name="Moulin Lionel"/>
        </authorList>
    </citation>
    <scope>NUCLEOTIDE SEQUENCE [LARGE SCALE GENOMIC DNA]</scope>
</reference>
<dbReference type="EMBL" id="CCNB01000012">
    <property type="protein sequence ID" value="CDX35167.1"/>
    <property type="molecule type" value="Genomic_DNA"/>
</dbReference>
<name>A0A090F0V7_MESPL</name>
<evidence type="ECO:0000313" key="2">
    <source>
        <dbReference type="Proteomes" id="UP000046373"/>
    </source>
</evidence>
<protein>
    <submittedName>
        <fullName evidence="1">Uncharacterized protein</fullName>
    </submittedName>
</protein>
<organism evidence="1 2">
    <name type="scientific">Mesorhizobium plurifarium</name>
    <dbReference type="NCBI Taxonomy" id="69974"/>
    <lineage>
        <taxon>Bacteria</taxon>
        <taxon>Pseudomonadati</taxon>
        <taxon>Pseudomonadota</taxon>
        <taxon>Alphaproteobacteria</taxon>
        <taxon>Hyphomicrobiales</taxon>
        <taxon>Phyllobacteriaceae</taxon>
        <taxon>Mesorhizobium</taxon>
    </lineage>
</organism>
<proteinExistence type="predicted"/>
<dbReference type="Proteomes" id="UP000046373">
    <property type="component" value="Unassembled WGS sequence"/>
</dbReference>
<evidence type="ECO:0000313" key="1">
    <source>
        <dbReference type="EMBL" id="CDX35167.1"/>
    </source>
</evidence>
<gene>
    <name evidence="1" type="ORF">MPLDJ20_20086</name>
</gene>
<dbReference type="AlphaFoldDB" id="A0A090F0V7"/>
<sequence>MISQMLESRKWTPSTVIKQSMSPNVRASAFLKLEGAEEGAYRYDMRCRSERAQHFVVNEDLARGLLGDVAQYRGSAVQQERPIGIFSSVYSCEIRRSFQLADWREGL</sequence>
<accession>A0A090F0V7</accession>